<protein>
    <submittedName>
        <fullName evidence="1">Uncharacterized protein</fullName>
    </submittedName>
</protein>
<reference evidence="1 2" key="1">
    <citation type="submission" date="2013-09" db="EMBL/GenBank/DDBJ databases">
        <authorList>
            <person name="Durkin A.S."/>
            <person name="Haft D.R."/>
            <person name="McCorrison J."/>
            <person name="Torralba M."/>
            <person name="Gillis M."/>
            <person name="Haft D.H."/>
            <person name="Methe B."/>
            <person name="Sutton G."/>
            <person name="Nelson K.E."/>
        </authorList>
    </citation>
    <scope>NUCLEOTIDE SEQUENCE [LARGE SCALE GENOMIC DNA]</scope>
    <source>
        <strain evidence="1 2">BV3C16-1</strain>
    </source>
</reference>
<keyword evidence="2" id="KW-1185">Reference proteome</keyword>
<dbReference type="PATRIC" id="fig|1111454.3.peg.545"/>
<dbReference type="AlphaFoldDB" id="U7UR55"/>
<dbReference type="RefSeq" id="WP_023053095.1">
    <property type="nucleotide sequence ID" value="NZ_AWXA01000008.1"/>
</dbReference>
<dbReference type="OrthoDB" id="2055436at2"/>
<name>U7UR55_9FIRM</name>
<evidence type="ECO:0000313" key="2">
    <source>
        <dbReference type="Proteomes" id="UP000017090"/>
    </source>
</evidence>
<dbReference type="STRING" id="1111454.HMPREF1250_2208"/>
<dbReference type="EMBL" id="AWXA01000008">
    <property type="protein sequence ID" value="ERT61805.1"/>
    <property type="molecule type" value="Genomic_DNA"/>
</dbReference>
<evidence type="ECO:0000313" key="1">
    <source>
        <dbReference type="EMBL" id="ERT61805.1"/>
    </source>
</evidence>
<organism evidence="1 2">
    <name type="scientific">Megasphaera vaginalis</name>
    <name type="common">ex Srinivasan et al. 2021</name>
    <dbReference type="NCBI Taxonomy" id="1111454"/>
    <lineage>
        <taxon>Bacteria</taxon>
        <taxon>Bacillati</taxon>
        <taxon>Bacillota</taxon>
        <taxon>Negativicutes</taxon>
        <taxon>Veillonellales</taxon>
        <taxon>Veillonellaceae</taxon>
        <taxon>Megasphaera</taxon>
    </lineage>
</organism>
<comment type="caution">
    <text evidence="1">The sequence shown here is derived from an EMBL/GenBank/DDBJ whole genome shotgun (WGS) entry which is preliminary data.</text>
</comment>
<gene>
    <name evidence="1" type="ORF">HMPREF1250_2208</name>
</gene>
<proteinExistence type="predicted"/>
<dbReference type="Proteomes" id="UP000017090">
    <property type="component" value="Unassembled WGS sequence"/>
</dbReference>
<sequence length="70" mass="8365">MDIKIPKYLQDTLDKQQRLEEEYEKTNDIWIGMKVKLVWEEVYADINQALIHDVITEAEARALRKKYLGI</sequence>
<accession>U7UR55</accession>